<name>A0A0Q9WR08_DROWI</name>
<dbReference type="Pfam" id="PF01826">
    <property type="entry name" value="TIL"/>
    <property type="match status" value="1"/>
</dbReference>
<keyword evidence="1" id="KW-0732">Signal</keyword>
<evidence type="ECO:0000259" key="2">
    <source>
        <dbReference type="Pfam" id="PF01826"/>
    </source>
</evidence>
<dbReference type="STRING" id="7260.A0A0Q9WR08"/>
<dbReference type="InterPro" id="IPR036084">
    <property type="entry name" value="Ser_inhib-like_sf"/>
</dbReference>
<gene>
    <name evidence="3" type="primary">Dwil\GK27126</name>
    <name evidence="3" type="ORF">Dwil_GK27126</name>
</gene>
<evidence type="ECO:0000313" key="4">
    <source>
        <dbReference type="Proteomes" id="UP000007798"/>
    </source>
</evidence>
<dbReference type="EMBL" id="CH963913">
    <property type="protein sequence ID" value="KRF98655.1"/>
    <property type="molecule type" value="Genomic_DNA"/>
</dbReference>
<accession>A0A0Q9WR08</accession>
<feature type="chain" id="PRO_5006387047" description="TIL domain-containing protein" evidence="1">
    <location>
        <begin position="19"/>
        <end position="102"/>
    </location>
</feature>
<dbReference type="CDD" id="cd19941">
    <property type="entry name" value="TIL"/>
    <property type="match status" value="1"/>
</dbReference>
<organism evidence="3 4">
    <name type="scientific">Drosophila willistoni</name>
    <name type="common">Fruit fly</name>
    <dbReference type="NCBI Taxonomy" id="7260"/>
    <lineage>
        <taxon>Eukaryota</taxon>
        <taxon>Metazoa</taxon>
        <taxon>Ecdysozoa</taxon>
        <taxon>Arthropoda</taxon>
        <taxon>Hexapoda</taxon>
        <taxon>Insecta</taxon>
        <taxon>Pterygota</taxon>
        <taxon>Neoptera</taxon>
        <taxon>Endopterygota</taxon>
        <taxon>Diptera</taxon>
        <taxon>Brachycera</taxon>
        <taxon>Muscomorpha</taxon>
        <taxon>Ephydroidea</taxon>
        <taxon>Drosophilidae</taxon>
        <taxon>Drosophila</taxon>
        <taxon>Sophophora</taxon>
    </lineage>
</organism>
<keyword evidence="4" id="KW-1185">Reference proteome</keyword>
<sequence length="102" mass="11074">MKSLFVLLLIGPVLSAFATDCGINGTIWHCAGDCPETCAKKSLACTRNCALIPCKCKPGYIIDESRRACVLRADCPKGIKQEVGPIYKTPHLPWGSFDIVAY</sequence>
<feature type="signal peptide" evidence="1">
    <location>
        <begin position="1"/>
        <end position="18"/>
    </location>
</feature>
<dbReference type="FunCoup" id="A0A0Q9WR08">
    <property type="interactions" value="2"/>
</dbReference>
<dbReference type="Gene3D" id="2.10.25.10">
    <property type="entry name" value="Laminin"/>
    <property type="match status" value="1"/>
</dbReference>
<proteinExistence type="predicted"/>
<dbReference type="OrthoDB" id="671595at2759"/>
<dbReference type="SMR" id="A0A0Q9WR08"/>
<dbReference type="InterPro" id="IPR002919">
    <property type="entry name" value="TIL_dom"/>
</dbReference>
<evidence type="ECO:0000313" key="3">
    <source>
        <dbReference type="EMBL" id="KRF98655.1"/>
    </source>
</evidence>
<dbReference type="SUPFAM" id="SSF57567">
    <property type="entry name" value="Serine protease inhibitors"/>
    <property type="match status" value="1"/>
</dbReference>
<dbReference type="AlphaFoldDB" id="A0A0Q9WR08"/>
<reference evidence="3 4" key="1">
    <citation type="journal article" date="2007" name="Nature">
        <title>Evolution of genes and genomes on the Drosophila phylogeny.</title>
        <authorList>
            <consortium name="Drosophila 12 Genomes Consortium"/>
            <person name="Clark A.G."/>
            <person name="Eisen M.B."/>
            <person name="Smith D.R."/>
            <person name="Bergman C.M."/>
            <person name="Oliver B."/>
            <person name="Markow T.A."/>
            <person name="Kaufman T.C."/>
            <person name="Kellis M."/>
            <person name="Gelbart W."/>
            <person name="Iyer V.N."/>
            <person name="Pollard D.A."/>
            <person name="Sackton T.B."/>
            <person name="Larracuente A.M."/>
            <person name="Singh N.D."/>
            <person name="Abad J.P."/>
            <person name="Abt D.N."/>
            <person name="Adryan B."/>
            <person name="Aguade M."/>
            <person name="Akashi H."/>
            <person name="Anderson W.W."/>
            <person name="Aquadro C.F."/>
            <person name="Ardell D.H."/>
            <person name="Arguello R."/>
            <person name="Artieri C.G."/>
            <person name="Barbash D.A."/>
            <person name="Barker D."/>
            <person name="Barsanti P."/>
            <person name="Batterham P."/>
            <person name="Batzoglou S."/>
            <person name="Begun D."/>
            <person name="Bhutkar A."/>
            <person name="Blanco E."/>
            <person name="Bosak S.A."/>
            <person name="Bradley R.K."/>
            <person name="Brand A.D."/>
            <person name="Brent M.R."/>
            <person name="Brooks A.N."/>
            <person name="Brown R.H."/>
            <person name="Butlin R.K."/>
            <person name="Caggese C."/>
            <person name="Calvi B.R."/>
            <person name="Bernardo de Carvalho A."/>
            <person name="Caspi A."/>
            <person name="Castrezana S."/>
            <person name="Celniker S.E."/>
            <person name="Chang J.L."/>
            <person name="Chapple C."/>
            <person name="Chatterji S."/>
            <person name="Chinwalla A."/>
            <person name="Civetta A."/>
            <person name="Clifton S.W."/>
            <person name="Comeron J.M."/>
            <person name="Costello J.C."/>
            <person name="Coyne J.A."/>
            <person name="Daub J."/>
            <person name="David R.G."/>
            <person name="Delcher A.L."/>
            <person name="Delehaunty K."/>
            <person name="Do C.B."/>
            <person name="Ebling H."/>
            <person name="Edwards K."/>
            <person name="Eickbush T."/>
            <person name="Evans J.D."/>
            <person name="Filipski A."/>
            <person name="Findeiss S."/>
            <person name="Freyhult E."/>
            <person name="Fulton L."/>
            <person name="Fulton R."/>
            <person name="Garcia A.C."/>
            <person name="Gardiner A."/>
            <person name="Garfield D.A."/>
            <person name="Garvin B.E."/>
            <person name="Gibson G."/>
            <person name="Gilbert D."/>
            <person name="Gnerre S."/>
            <person name="Godfrey J."/>
            <person name="Good R."/>
            <person name="Gotea V."/>
            <person name="Gravely B."/>
            <person name="Greenberg A.J."/>
            <person name="Griffiths-Jones S."/>
            <person name="Gross S."/>
            <person name="Guigo R."/>
            <person name="Gustafson E.A."/>
            <person name="Haerty W."/>
            <person name="Hahn M.W."/>
            <person name="Halligan D.L."/>
            <person name="Halpern A.L."/>
            <person name="Halter G.M."/>
            <person name="Han M.V."/>
            <person name="Heger A."/>
            <person name="Hillier L."/>
            <person name="Hinrichs A.S."/>
            <person name="Holmes I."/>
            <person name="Hoskins R.A."/>
            <person name="Hubisz M.J."/>
            <person name="Hultmark D."/>
            <person name="Huntley M.A."/>
            <person name="Jaffe D.B."/>
            <person name="Jagadeeshan S."/>
            <person name="Jeck W.R."/>
            <person name="Johnson J."/>
            <person name="Jones C.D."/>
            <person name="Jordan W.C."/>
            <person name="Karpen G.H."/>
            <person name="Kataoka E."/>
            <person name="Keightley P.D."/>
            <person name="Kheradpour P."/>
            <person name="Kirkness E.F."/>
            <person name="Koerich L.B."/>
            <person name="Kristiansen K."/>
            <person name="Kudrna D."/>
            <person name="Kulathinal R.J."/>
            <person name="Kumar S."/>
            <person name="Kwok R."/>
            <person name="Lander E."/>
            <person name="Langley C.H."/>
            <person name="Lapoint R."/>
            <person name="Lazzaro B.P."/>
            <person name="Lee S.J."/>
            <person name="Levesque L."/>
            <person name="Li R."/>
            <person name="Lin C.F."/>
            <person name="Lin M.F."/>
            <person name="Lindblad-Toh K."/>
            <person name="Llopart A."/>
            <person name="Long M."/>
            <person name="Low L."/>
            <person name="Lozovsky E."/>
            <person name="Lu J."/>
            <person name="Luo M."/>
            <person name="Machado C.A."/>
            <person name="Makalowski W."/>
            <person name="Marzo M."/>
            <person name="Matsuda M."/>
            <person name="Matzkin L."/>
            <person name="McAllister B."/>
            <person name="McBride C.S."/>
            <person name="McKernan B."/>
            <person name="McKernan K."/>
            <person name="Mendez-Lago M."/>
            <person name="Minx P."/>
            <person name="Mollenhauer M.U."/>
            <person name="Montooth K."/>
            <person name="Mount S.M."/>
            <person name="Mu X."/>
            <person name="Myers E."/>
            <person name="Negre B."/>
            <person name="Newfeld S."/>
            <person name="Nielsen R."/>
            <person name="Noor M.A."/>
            <person name="O'Grady P."/>
            <person name="Pachter L."/>
            <person name="Papaceit M."/>
            <person name="Parisi M.J."/>
            <person name="Parisi M."/>
            <person name="Parts L."/>
            <person name="Pedersen J.S."/>
            <person name="Pesole G."/>
            <person name="Phillippy A.M."/>
            <person name="Ponting C.P."/>
            <person name="Pop M."/>
            <person name="Porcelli D."/>
            <person name="Powell J.R."/>
            <person name="Prohaska S."/>
            <person name="Pruitt K."/>
            <person name="Puig M."/>
            <person name="Quesneville H."/>
            <person name="Ram K.R."/>
            <person name="Rand D."/>
            <person name="Rasmussen M.D."/>
            <person name="Reed L.K."/>
            <person name="Reenan R."/>
            <person name="Reily A."/>
            <person name="Remington K.A."/>
            <person name="Rieger T.T."/>
            <person name="Ritchie M.G."/>
            <person name="Robin C."/>
            <person name="Rogers Y.H."/>
            <person name="Rohde C."/>
            <person name="Rozas J."/>
            <person name="Rubenfield M.J."/>
            <person name="Ruiz A."/>
            <person name="Russo S."/>
            <person name="Salzberg S.L."/>
            <person name="Sanchez-Gracia A."/>
            <person name="Saranga D.J."/>
            <person name="Sato H."/>
            <person name="Schaeffer S.W."/>
            <person name="Schatz M.C."/>
            <person name="Schlenke T."/>
            <person name="Schwartz R."/>
            <person name="Segarra C."/>
            <person name="Singh R.S."/>
            <person name="Sirot L."/>
            <person name="Sirota M."/>
            <person name="Sisneros N.B."/>
            <person name="Smith C.D."/>
            <person name="Smith T.F."/>
            <person name="Spieth J."/>
            <person name="Stage D.E."/>
            <person name="Stark A."/>
            <person name="Stephan W."/>
            <person name="Strausberg R.L."/>
            <person name="Strempel S."/>
            <person name="Sturgill D."/>
            <person name="Sutton G."/>
            <person name="Sutton G.G."/>
            <person name="Tao W."/>
            <person name="Teichmann S."/>
            <person name="Tobari Y.N."/>
            <person name="Tomimura Y."/>
            <person name="Tsolas J.M."/>
            <person name="Valente V.L."/>
            <person name="Venter E."/>
            <person name="Venter J.C."/>
            <person name="Vicario S."/>
            <person name="Vieira F.G."/>
            <person name="Vilella A.J."/>
            <person name="Villasante A."/>
            <person name="Walenz B."/>
            <person name="Wang J."/>
            <person name="Wasserman M."/>
            <person name="Watts T."/>
            <person name="Wilson D."/>
            <person name="Wilson R.K."/>
            <person name="Wing R.A."/>
            <person name="Wolfner M.F."/>
            <person name="Wong A."/>
            <person name="Wong G.K."/>
            <person name="Wu C.I."/>
            <person name="Wu G."/>
            <person name="Yamamoto D."/>
            <person name="Yang H.P."/>
            <person name="Yang S.P."/>
            <person name="Yorke J.A."/>
            <person name="Yoshida K."/>
            <person name="Zdobnov E."/>
            <person name="Zhang P."/>
            <person name="Zhang Y."/>
            <person name="Zimin A.V."/>
            <person name="Baldwin J."/>
            <person name="Abdouelleil A."/>
            <person name="Abdulkadir J."/>
            <person name="Abebe A."/>
            <person name="Abera B."/>
            <person name="Abreu J."/>
            <person name="Acer S.C."/>
            <person name="Aftuck L."/>
            <person name="Alexander A."/>
            <person name="An P."/>
            <person name="Anderson E."/>
            <person name="Anderson S."/>
            <person name="Arachi H."/>
            <person name="Azer M."/>
            <person name="Bachantsang P."/>
            <person name="Barry A."/>
            <person name="Bayul T."/>
            <person name="Berlin A."/>
            <person name="Bessette D."/>
            <person name="Bloom T."/>
            <person name="Blye J."/>
            <person name="Boguslavskiy L."/>
            <person name="Bonnet C."/>
            <person name="Boukhgalter B."/>
            <person name="Bourzgui I."/>
            <person name="Brown A."/>
            <person name="Cahill P."/>
            <person name="Channer S."/>
            <person name="Cheshatsang Y."/>
            <person name="Chuda L."/>
            <person name="Citroen M."/>
            <person name="Collymore A."/>
            <person name="Cooke P."/>
            <person name="Costello M."/>
            <person name="D'Aco K."/>
            <person name="Daza R."/>
            <person name="De Haan G."/>
            <person name="DeGray S."/>
            <person name="DeMaso C."/>
            <person name="Dhargay N."/>
            <person name="Dooley K."/>
            <person name="Dooley E."/>
            <person name="Doricent M."/>
            <person name="Dorje P."/>
            <person name="Dorjee K."/>
            <person name="Dupes A."/>
            <person name="Elong R."/>
            <person name="Falk J."/>
            <person name="Farina A."/>
            <person name="Faro S."/>
            <person name="Ferguson D."/>
            <person name="Fisher S."/>
            <person name="Foley C.D."/>
            <person name="Franke A."/>
            <person name="Friedrich D."/>
            <person name="Gadbois L."/>
            <person name="Gearin G."/>
            <person name="Gearin C.R."/>
            <person name="Giannoukos G."/>
            <person name="Goode T."/>
            <person name="Graham J."/>
            <person name="Grandbois E."/>
            <person name="Grewal S."/>
            <person name="Gyaltsen K."/>
            <person name="Hafez N."/>
            <person name="Hagos B."/>
            <person name="Hall J."/>
            <person name="Henson C."/>
            <person name="Hollinger A."/>
            <person name="Honan T."/>
            <person name="Huard M.D."/>
            <person name="Hughes L."/>
            <person name="Hurhula B."/>
            <person name="Husby M.E."/>
            <person name="Kamat A."/>
            <person name="Kanga B."/>
            <person name="Kashin S."/>
            <person name="Khazanovich D."/>
            <person name="Kisner P."/>
            <person name="Lance K."/>
            <person name="Lara M."/>
            <person name="Lee W."/>
            <person name="Lennon N."/>
            <person name="Letendre F."/>
            <person name="LeVine R."/>
            <person name="Lipovsky A."/>
            <person name="Liu X."/>
            <person name="Liu J."/>
            <person name="Liu S."/>
            <person name="Lokyitsang T."/>
            <person name="Lokyitsang Y."/>
            <person name="Lubonja R."/>
            <person name="Lui A."/>
            <person name="MacDonald P."/>
            <person name="Magnisalis V."/>
            <person name="Maru K."/>
            <person name="Matthews C."/>
            <person name="McCusker W."/>
            <person name="McDonough S."/>
            <person name="Mehta T."/>
            <person name="Meldrim J."/>
            <person name="Meneus L."/>
            <person name="Mihai O."/>
            <person name="Mihalev A."/>
            <person name="Mihova T."/>
            <person name="Mittelman R."/>
            <person name="Mlenga V."/>
            <person name="Montmayeur A."/>
            <person name="Mulrain L."/>
            <person name="Navidi A."/>
            <person name="Naylor J."/>
            <person name="Negash T."/>
            <person name="Nguyen T."/>
            <person name="Nguyen N."/>
            <person name="Nicol R."/>
            <person name="Norbu C."/>
            <person name="Norbu N."/>
            <person name="Novod N."/>
            <person name="O'Neill B."/>
            <person name="Osman S."/>
            <person name="Markiewicz E."/>
            <person name="Oyono O.L."/>
            <person name="Patti C."/>
            <person name="Phunkhang P."/>
            <person name="Pierre F."/>
            <person name="Priest M."/>
            <person name="Raghuraman S."/>
            <person name="Rege F."/>
            <person name="Reyes R."/>
            <person name="Rise C."/>
            <person name="Rogov P."/>
            <person name="Ross K."/>
            <person name="Ryan E."/>
            <person name="Settipalli S."/>
            <person name="Shea T."/>
            <person name="Sherpa N."/>
            <person name="Shi L."/>
            <person name="Shih D."/>
            <person name="Sparrow T."/>
            <person name="Spaulding J."/>
            <person name="Stalker J."/>
            <person name="Stange-Thomann N."/>
            <person name="Stavropoulos S."/>
            <person name="Stone C."/>
            <person name="Strader C."/>
            <person name="Tesfaye S."/>
            <person name="Thomson T."/>
            <person name="Thoulutsang Y."/>
            <person name="Thoulutsang D."/>
            <person name="Topham K."/>
            <person name="Topping I."/>
            <person name="Tsamla T."/>
            <person name="Vassiliev H."/>
            <person name="Vo A."/>
            <person name="Wangchuk T."/>
            <person name="Wangdi T."/>
            <person name="Weiand M."/>
            <person name="Wilkinson J."/>
            <person name="Wilson A."/>
            <person name="Yadav S."/>
            <person name="Young G."/>
            <person name="Yu Q."/>
            <person name="Zembek L."/>
            <person name="Zhong D."/>
            <person name="Zimmer A."/>
            <person name="Zwirko Z."/>
            <person name="Jaffe D.B."/>
            <person name="Alvarez P."/>
            <person name="Brockman W."/>
            <person name="Butler J."/>
            <person name="Chin C."/>
            <person name="Gnerre S."/>
            <person name="Grabherr M."/>
            <person name="Kleber M."/>
            <person name="Mauceli E."/>
            <person name="MacCallum I."/>
        </authorList>
    </citation>
    <scope>NUCLEOTIDE SEQUENCE [LARGE SCALE GENOMIC DNA]</scope>
    <source>
        <strain evidence="4">Tucson 14030-0811.24</strain>
    </source>
</reference>
<protein>
    <recommendedName>
        <fullName evidence="2">TIL domain-containing protein</fullName>
    </recommendedName>
</protein>
<evidence type="ECO:0000256" key="1">
    <source>
        <dbReference type="SAM" id="SignalP"/>
    </source>
</evidence>
<feature type="domain" description="TIL" evidence="2">
    <location>
        <begin position="21"/>
        <end position="75"/>
    </location>
</feature>
<dbReference type="InParanoid" id="A0A0Q9WR08"/>
<dbReference type="Proteomes" id="UP000007798">
    <property type="component" value="Unassembled WGS sequence"/>
</dbReference>